<feature type="transmembrane region" description="Helical" evidence="6">
    <location>
        <begin position="206"/>
        <end position="232"/>
    </location>
</feature>
<feature type="region of interest" description="Disordered" evidence="5">
    <location>
        <begin position="42"/>
        <end position="61"/>
    </location>
</feature>
<dbReference type="Pfam" id="PF04610">
    <property type="entry name" value="TrbL"/>
    <property type="match status" value="1"/>
</dbReference>
<evidence type="ECO:0000256" key="7">
    <source>
        <dbReference type="SAM" id="SignalP"/>
    </source>
</evidence>
<feature type="transmembrane region" description="Helical" evidence="6">
    <location>
        <begin position="299"/>
        <end position="322"/>
    </location>
</feature>
<accession>A0A7Y6N4N3</accession>
<feature type="transmembrane region" description="Helical" evidence="6">
    <location>
        <begin position="266"/>
        <end position="287"/>
    </location>
</feature>
<dbReference type="GO" id="GO:0016020">
    <property type="term" value="C:membrane"/>
    <property type="evidence" value="ECO:0007669"/>
    <property type="project" value="UniProtKB-SubCell"/>
</dbReference>
<evidence type="ECO:0000256" key="4">
    <source>
        <dbReference type="ARBA" id="ARBA00023136"/>
    </source>
</evidence>
<dbReference type="AlphaFoldDB" id="A0A7Y6N4N3"/>
<feature type="transmembrane region" description="Helical" evidence="6">
    <location>
        <begin position="130"/>
        <end position="155"/>
    </location>
</feature>
<feature type="transmembrane region" description="Helical" evidence="6">
    <location>
        <begin position="105"/>
        <end position="123"/>
    </location>
</feature>
<evidence type="ECO:0000256" key="3">
    <source>
        <dbReference type="ARBA" id="ARBA00022989"/>
    </source>
</evidence>
<dbReference type="InterPro" id="IPR007688">
    <property type="entry name" value="Conjugal_tfr_TrbL/VirB6"/>
</dbReference>
<comment type="caution">
    <text evidence="8">The sequence shown here is derived from an EMBL/GenBank/DDBJ whole genome shotgun (WGS) entry which is preliminary data.</text>
</comment>
<evidence type="ECO:0000313" key="8">
    <source>
        <dbReference type="EMBL" id="NUY05596.1"/>
    </source>
</evidence>
<keyword evidence="7" id="KW-0732">Signal</keyword>
<evidence type="ECO:0000313" key="9">
    <source>
        <dbReference type="Proteomes" id="UP000594380"/>
    </source>
</evidence>
<reference evidence="8 9" key="1">
    <citation type="submission" date="2020-02" db="EMBL/GenBank/DDBJ databases">
        <title>Paraburkholderia simonii sp. nov. and Paraburkholderia youngii sp. nov. Brazilian and Mexican Mimosa-associated rhizobia.</title>
        <authorList>
            <person name="Mavima L."/>
            <person name="Beukes C.W."/>
            <person name="Chan W.Y."/>
            <person name="Palmer M."/>
            <person name="De Meyer S.E."/>
            <person name="James E.K."/>
            <person name="Venter S.N."/>
            <person name="Steenkamp E.T."/>
        </authorList>
    </citation>
    <scope>NUCLEOTIDE SEQUENCE [LARGE SCALE GENOMIC DNA]</scope>
    <source>
        <strain evidence="8 9">JPY169</strain>
    </source>
</reference>
<comment type="subcellular location">
    <subcellularLocation>
        <location evidence="1">Membrane</location>
        <topology evidence="1">Multi-pass membrane protein</topology>
    </subcellularLocation>
</comment>
<evidence type="ECO:0000256" key="6">
    <source>
        <dbReference type="SAM" id="Phobius"/>
    </source>
</evidence>
<organism evidence="8 9">
    <name type="scientific">Paraburkholderia youngii</name>
    <dbReference type="NCBI Taxonomy" id="2782701"/>
    <lineage>
        <taxon>Bacteria</taxon>
        <taxon>Pseudomonadati</taxon>
        <taxon>Pseudomonadota</taxon>
        <taxon>Betaproteobacteria</taxon>
        <taxon>Burkholderiales</taxon>
        <taxon>Burkholderiaceae</taxon>
        <taxon>Paraburkholderia</taxon>
    </lineage>
</organism>
<gene>
    <name evidence="8" type="ORF">G5S42_39300</name>
</gene>
<feature type="signal peptide" evidence="7">
    <location>
        <begin position="1"/>
        <end position="33"/>
    </location>
</feature>
<keyword evidence="3 6" id="KW-1133">Transmembrane helix</keyword>
<name>A0A7Y6N4N3_9BURK</name>
<evidence type="ECO:0000256" key="1">
    <source>
        <dbReference type="ARBA" id="ARBA00004141"/>
    </source>
</evidence>
<dbReference type="EMBL" id="JAALDK010000003">
    <property type="protein sequence ID" value="NUY05596.1"/>
    <property type="molecule type" value="Genomic_DNA"/>
</dbReference>
<dbReference type="GO" id="GO:0030255">
    <property type="term" value="P:protein secretion by the type IV secretion system"/>
    <property type="evidence" value="ECO:0007669"/>
    <property type="project" value="InterPro"/>
</dbReference>
<keyword evidence="2 6" id="KW-0812">Transmembrane</keyword>
<feature type="chain" id="PRO_5030571056" evidence="7">
    <location>
        <begin position="34"/>
        <end position="352"/>
    </location>
</feature>
<dbReference type="Proteomes" id="UP000594380">
    <property type="component" value="Unassembled WGS sequence"/>
</dbReference>
<feature type="transmembrane region" description="Helical" evidence="6">
    <location>
        <begin position="238"/>
        <end position="259"/>
    </location>
</feature>
<feature type="compositionally biased region" description="Low complexity" evidence="5">
    <location>
        <begin position="43"/>
        <end position="61"/>
    </location>
</feature>
<evidence type="ECO:0000256" key="5">
    <source>
        <dbReference type="SAM" id="MobiDB-lite"/>
    </source>
</evidence>
<proteinExistence type="predicted"/>
<keyword evidence="4 6" id="KW-0472">Membrane</keyword>
<sequence length="352" mass="36865">MRAGLNMLRHLNRLFLTVLVPLCVFACPGFALADEPTTLPDGTVVPASNTPSPSSSGATAASLVKPGELGQANANAMAKLNAMFASVVSAAADASQSISQESDKFASGLAVITIVLAAVRFAATKDPVMAWIALFEELGMLGIFASFYIGYATWVPSFYKWFVTLSSEIAGGTNMGSSVSIIGNAASQLFDSVIKAFKGAAWTEYISVLIGVIPLLLAWLVLSITAVVFVFYINVGQLQFACGAVMGQIAFALGFSSFTRSYFKSWLDFMITAGMYMVVAAIMMKLVTGTLVNAVKDAASAGLTTSLSAGYVFDLAFFVFLVSFEIPKIAGMFGGGTGATGRALAKLAKPLL</sequence>
<protein>
    <submittedName>
        <fullName evidence="8">Type IV secretion system protein</fullName>
    </submittedName>
</protein>
<evidence type="ECO:0000256" key="2">
    <source>
        <dbReference type="ARBA" id="ARBA00022692"/>
    </source>
</evidence>